<evidence type="ECO:0000256" key="3">
    <source>
        <dbReference type="ARBA" id="ARBA00022692"/>
    </source>
</evidence>
<name>A0ABX4Y1W4_9PSED</name>
<keyword evidence="8" id="KW-1185">Reference proteome</keyword>
<sequence length="412" mass="44268">MTMSEELTPVAVGKLAGHREYWRLLPRIGLLYLAFGILFGLVQGGLPPLLRAQGLDLGRMGWLFLLLLPFGMTFLWAPWVDRWRWPWHEHRTGWILTMQGLAIIAVVVIGVGEHLPPVALLAVGLVVAFAAATMDLALDALVTETTPAHSRALAGAMKVGALSIGAMTGGGVFVMLFERLGWQSIFLAVAGLLVLTTLPILRWRPTASQGHQSEPSASLLRALAQPMMRRRLLLLSLVSSVLISLFSLNRVMLIDLGVPLETVGSVVGLLAPLCGLLAAVLAPWMLRQLGTRTSLATFCVLGMLAVVLLLLGSWQGRYEVALLGAISINLGVSGLYVVICAVILGWANSRQAATDYAALYGISRLIALIVLMTLMQGLTRLGWPVFYGLGLLALPLAVSVLGRTLREPPDGS</sequence>
<reference evidence="7 8" key="1">
    <citation type="submission" date="2018-01" db="EMBL/GenBank/DDBJ databases">
        <title>Draft Genome Sequence of Pseudomonas gingeri NCPPB 3146 (LMG 5327), a White Line Reaction Producer.</title>
        <authorList>
            <person name="Rokni-Zadeh H."/>
            <person name="Bahrami T."/>
            <person name="Zarvandi S."/>
            <person name="Changi-Ashtiani M."/>
            <person name="De Mot R."/>
        </authorList>
    </citation>
    <scope>NUCLEOTIDE SEQUENCE [LARGE SCALE GENOMIC DNA]</scope>
    <source>
        <strain evidence="8">NCPPB 3146 \ LMG 5327</strain>
    </source>
</reference>
<dbReference type="InterPro" id="IPR004752">
    <property type="entry name" value="AmpG_permease/AT-1"/>
</dbReference>
<dbReference type="Pfam" id="PF07690">
    <property type="entry name" value="MFS_1"/>
    <property type="match status" value="1"/>
</dbReference>
<comment type="subcellular location">
    <subcellularLocation>
        <location evidence="1">Membrane</location>
        <topology evidence="1">Multi-pass membrane protein</topology>
    </subcellularLocation>
</comment>
<dbReference type="PANTHER" id="PTHR12778:SF10">
    <property type="entry name" value="MAJOR FACILITATOR SUPERFAMILY DOMAIN-CONTAINING PROTEIN 3"/>
    <property type="match status" value="1"/>
</dbReference>
<feature type="transmembrane region" description="Helical" evidence="6">
    <location>
        <begin position="232"/>
        <end position="254"/>
    </location>
</feature>
<feature type="transmembrane region" description="Helical" evidence="6">
    <location>
        <begin position="381"/>
        <end position="402"/>
    </location>
</feature>
<dbReference type="InterPro" id="IPR011701">
    <property type="entry name" value="MFS"/>
</dbReference>
<feature type="transmembrane region" description="Helical" evidence="6">
    <location>
        <begin position="62"/>
        <end position="80"/>
    </location>
</feature>
<protein>
    <submittedName>
        <fullName evidence="7">MFS transporter</fullName>
    </submittedName>
</protein>
<feature type="transmembrane region" description="Helical" evidence="6">
    <location>
        <begin position="118"/>
        <end position="138"/>
    </location>
</feature>
<feature type="transmembrane region" description="Helical" evidence="6">
    <location>
        <begin position="356"/>
        <end position="375"/>
    </location>
</feature>
<evidence type="ECO:0000313" key="7">
    <source>
        <dbReference type="EMBL" id="PNQ90826.1"/>
    </source>
</evidence>
<dbReference type="EMBL" id="POWE01000114">
    <property type="protein sequence ID" value="PNQ90826.1"/>
    <property type="molecule type" value="Genomic_DNA"/>
</dbReference>
<evidence type="ECO:0000256" key="6">
    <source>
        <dbReference type="SAM" id="Phobius"/>
    </source>
</evidence>
<dbReference type="PANTHER" id="PTHR12778">
    <property type="entry name" value="SOLUTE CARRIER FAMILY 33 ACETYL-COA TRANSPORTER -RELATED"/>
    <property type="match status" value="1"/>
</dbReference>
<feature type="transmembrane region" description="Helical" evidence="6">
    <location>
        <begin position="183"/>
        <end position="201"/>
    </location>
</feature>
<evidence type="ECO:0000256" key="2">
    <source>
        <dbReference type="ARBA" id="ARBA00022448"/>
    </source>
</evidence>
<feature type="transmembrane region" description="Helical" evidence="6">
    <location>
        <begin position="293"/>
        <end position="314"/>
    </location>
</feature>
<gene>
    <name evidence="7" type="ORF">CCU68_19860</name>
</gene>
<keyword evidence="4 6" id="KW-1133">Transmembrane helix</keyword>
<accession>A0ABX4Y1W4</accession>
<keyword evidence="5 6" id="KW-0472">Membrane</keyword>
<feature type="transmembrane region" description="Helical" evidence="6">
    <location>
        <begin position="92"/>
        <end position="112"/>
    </location>
</feature>
<evidence type="ECO:0000313" key="8">
    <source>
        <dbReference type="Proteomes" id="UP000236232"/>
    </source>
</evidence>
<feature type="transmembrane region" description="Helical" evidence="6">
    <location>
        <begin position="24"/>
        <end position="42"/>
    </location>
</feature>
<organism evidence="7 8">
    <name type="scientific">Pseudomonas gingeri NCPPB 3146 = LMG 5327</name>
    <dbReference type="NCBI Taxonomy" id="707248"/>
    <lineage>
        <taxon>Bacteria</taxon>
        <taxon>Pseudomonadati</taxon>
        <taxon>Pseudomonadota</taxon>
        <taxon>Gammaproteobacteria</taxon>
        <taxon>Pseudomonadales</taxon>
        <taxon>Pseudomonadaceae</taxon>
        <taxon>Pseudomonas</taxon>
    </lineage>
</organism>
<evidence type="ECO:0000256" key="1">
    <source>
        <dbReference type="ARBA" id="ARBA00004141"/>
    </source>
</evidence>
<feature type="transmembrane region" description="Helical" evidence="6">
    <location>
        <begin position="159"/>
        <end position="177"/>
    </location>
</feature>
<evidence type="ECO:0000256" key="5">
    <source>
        <dbReference type="ARBA" id="ARBA00023136"/>
    </source>
</evidence>
<keyword evidence="2" id="KW-0813">Transport</keyword>
<dbReference type="SUPFAM" id="SSF103473">
    <property type="entry name" value="MFS general substrate transporter"/>
    <property type="match status" value="1"/>
</dbReference>
<dbReference type="Proteomes" id="UP000236232">
    <property type="component" value="Unassembled WGS sequence"/>
</dbReference>
<dbReference type="Gene3D" id="1.20.1250.20">
    <property type="entry name" value="MFS general substrate transporter like domains"/>
    <property type="match status" value="1"/>
</dbReference>
<proteinExistence type="predicted"/>
<dbReference type="InterPro" id="IPR036259">
    <property type="entry name" value="MFS_trans_sf"/>
</dbReference>
<feature type="transmembrane region" description="Helical" evidence="6">
    <location>
        <begin position="266"/>
        <end position="286"/>
    </location>
</feature>
<evidence type="ECO:0000256" key="4">
    <source>
        <dbReference type="ARBA" id="ARBA00022989"/>
    </source>
</evidence>
<feature type="transmembrane region" description="Helical" evidence="6">
    <location>
        <begin position="320"/>
        <end position="344"/>
    </location>
</feature>
<keyword evidence="3 6" id="KW-0812">Transmembrane</keyword>
<comment type="caution">
    <text evidence="7">The sequence shown here is derived from an EMBL/GenBank/DDBJ whole genome shotgun (WGS) entry which is preliminary data.</text>
</comment>